<dbReference type="Proteomes" id="UP000594262">
    <property type="component" value="Unplaced"/>
</dbReference>
<feature type="domain" description="Chitin-binding type-2" evidence="3">
    <location>
        <begin position="18"/>
        <end position="86"/>
    </location>
</feature>
<dbReference type="InterPro" id="IPR002557">
    <property type="entry name" value="Chitin-bd_dom"/>
</dbReference>
<reference evidence="4" key="1">
    <citation type="submission" date="2021-01" db="UniProtKB">
        <authorList>
            <consortium name="EnsemblMetazoa"/>
        </authorList>
    </citation>
    <scope>IDENTIFICATION</scope>
</reference>
<evidence type="ECO:0000313" key="4">
    <source>
        <dbReference type="EnsemblMetazoa" id="CLYHEMP022420.1"/>
    </source>
</evidence>
<dbReference type="OrthoDB" id="5951072at2759"/>
<dbReference type="SUPFAM" id="SSF57625">
    <property type="entry name" value="Invertebrate chitin-binding proteins"/>
    <property type="match status" value="1"/>
</dbReference>
<organism evidence="4 5">
    <name type="scientific">Clytia hemisphaerica</name>
    <dbReference type="NCBI Taxonomy" id="252671"/>
    <lineage>
        <taxon>Eukaryota</taxon>
        <taxon>Metazoa</taxon>
        <taxon>Cnidaria</taxon>
        <taxon>Hydrozoa</taxon>
        <taxon>Hydroidolina</taxon>
        <taxon>Leptothecata</taxon>
        <taxon>Obeliida</taxon>
        <taxon>Clytiidae</taxon>
        <taxon>Clytia</taxon>
    </lineage>
</organism>
<dbReference type="GeneID" id="136802261"/>
<evidence type="ECO:0000256" key="2">
    <source>
        <dbReference type="SAM" id="SignalP"/>
    </source>
</evidence>
<dbReference type="GO" id="GO:0005576">
    <property type="term" value="C:extracellular region"/>
    <property type="evidence" value="ECO:0007669"/>
    <property type="project" value="InterPro"/>
</dbReference>
<feature type="region of interest" description="Disordered" evidence="1">
    <location>
        <begin position="87"/>
        <end position="119"/>
    </location>
</feature>
<sequence length="275" mass="31321">MRLLVLLAGCIFISSTFAQRCKHPGDRLRDPRRCDAFFICETGGRKTRMLCPKAPVSSPLSKGEDRLRFNAAKKVCDWPGNVDCNGKTTPTKKTPTTKKVTTTTTTTTKKPRPITTPKPVIDDIPKKQKVCFKAKGQSPGTFRVRPGHITSIKITHQRGRVTCDLNTRGTYSYFGCSKLFDGYLAMVIVDNKNKVIFPPRDIVKVNKWGFYMWEDENGDYYKPTDKRLTFNFDKPVKVHRDAEEYTLWYGEDFLGLSEASDNDGEVCTRVEVHYK</sequence>
<dbReference type="GO" id="GO:0008061">
    <property type="term" value="F:chitin binding"/>
    <property type="evidence" value="ECO:0007669"/>
    <property type="project" value="InterPro"/>
</dbReference>
<name>A0A7M5XG96_9CNID</name>
<feature type="chain" id="PRO_5029828362" description="Chitin-binding type-2 domain-containing protein" evidence="2">
    <location>
        <begin position="19"/>
        <end position="275"/>
    </location>
</feature>
<proteinExistence type="predicted"/>
<evidence type="ECO:0000259" key="3">
    <source>
        <dbReference type="PROSITE" id="PS50940"/>
    </source>
</evidence>
<dbReference type="SMART" id="SM00494">
    <property type="entry name" value="ChtBD2"/>
    <property type="match status" value="1"/>
</dbReference>
<dbReference type="RefSeq" id="XP_066915079.1">
    <property type="nucleotide sequence ID" value="XM_067058978.1"/>
</dbReference>
<evidence type="ECO:0000313" key="5">
    <source>
        <dbReference type="Proteomes" id="UP000594262"/>
    </source>
</evidence>
<dbReference type="Gene3D" id="2.170.140.10">
    <property type="entry name" value="Chitin binding domain"/>
    <property type="match status" value="1"/>
</dbReference>
<dbReference type="AlphaFoldDB" id="A0A7M5XG96"/>
<keyword evidence="5" id="KW-1185">Reference proteome</keyword>
<accession>A0A7M5XG96</accession>
<dbReference type="EnsemblMetazoa" id="CLYHEMT022420.1">
    <property type="protein sequence ID" value="CLYHEMP022420.1"/>
    <property type="gene ID" value="CLYHEMG022420"/>
</dbReference>
<evidence type="ECO:0000256" key="1">
    <source>
        <dbReference type="SAM" id="MobiDB-lite"/>
    </source>
</evidence>
<feature type="signal peptide" evidence="2">
    <location>
        <begin position="1"/>
        <end position="18"/>
    </location>
</feature>
<dbReference type="InterPro" id="IPR036508">
    <property type="entry name" value="Chitin-bd_dom_sf"/>
</dbReference>
<protein>
    <recommendedName>
        <fullName evidence="3">Chitin-binding type-2 domain-containing protein</fullName>
    </recommendedName>
</protein>
<keyword evidence="2" id="KW-0732">Signal</keyword>
<dbReference type="PROSITE" id="PS50940">
    <property type="entry name" value="CHIT_BIND_II"/>
    <property type="match status" value="1"/>
</dbReference>